<feature type="domain" description="Trimeric autotransporter adhesin YadA-like stalk" evidence="13">
    <location>
        <begin position="936"/>
        <end position="973"/>
    </location>
</feature>
<evidence type="ECO:0000256" key="3">
    <source>
        <dbReference type="ARBA" id="ARBA00005848"/>
    </source>
</evidence>
<keyword evidence="5" id="KW-1134">Transmembrane beta strand</keyword>
<evidence type="ECO:0000256" key="2">
    <source>
        <dbReference type="ARBA" id="ARBA00004442"/>
    </source>
</evidence>
<keyword evidence="6" id="KW-0812">Transmembrane</keyword>
<keyword evidence="9" id="KW-0472">Membrane</keyword>
<evidence type="ECO:0000313" key="15">
    <source>
        <dbReference type="EMBL" id="SAK43304.1"/>
    </source>
</evidence>
<dbReference type="GO" id="GO:0009986">
    <property type="term" value="C:cell surface"/>
    <property type="evidence" value="ECO:0007669"/>
    <property type="project" value="UniProtKB-SubCell"/>
</dbReference>
<feature type="domain" description="Trimeric autotransporter adhesin YadA-like head" evidence="12">
    <location>
        <begin position="489"/>
        <end position="514"/>
    </location>
</feature>
<dbReference type="InterPro" id="IPR024973">
    <property type="entry name" value="ESPR"/>
</dbReference>
<organism evidence="15 16">
    <name type="scientific">Caballeronia glebae</name>
    <dbReference type="NCBI Taxonomy" id="1777143"/>
    <lineage>
        <taxon>Bacteria</taxon>
        <taxon>Pseudomonadati</taxon>
        <taxon>Pseudomonadota</taxon>
        <taxon>Betaproteobacteria</taxon>
        <taxon>Burkholderiales</taxon>
        <taxon>Burkholderiaceae</taxon>
        <taxon>Caballeronia</taxon>
    </lineage>
</organism>
<dbReference type="InterPro" id="IPR008635">
    <property type="entry name" value="Coiled_stalk_dom"/>
</dbReference>
<feature type="domain" description="Trimeric autotransporter adhesin YadA-like stalk" evidence="13">
    <location>
        <begin position="165"/>
        <end position="200"/>
    </location>
</feature>
<reference evidence="15" key="1">
    <citation type="submission" date="2016-01" db="EMBL/GenBank/DDBJ databases">
        <authorList>
            <person name="Peeters C."/>
        </authorList>
    </citation>
    <scope>NUCLEOTIDE SEQUENCE [LARGE SCALE GENOMIC DNA]</scope>
    <source>
        <strain evidence="15">LMG 29325</strain>
    </source>
</reference>
<feature type="domain" description="Trimeric autotransporter adhesin YadA-like stalk" evidence="13">
    <location>
        <begin position="1355"/>
        <end position="1397"/>
    </location>
</feature>
<comment type="subcellular location">
    <subcellularLocation>
        <location evidence="2">Cell outer membrane</location>
    </subcellularLocation>
    <subcellularLocation>
        <location evidence="1">Cell surface</location>
    </subcellularLocation>
</comment>
<evidence type="ECO:0000256" key="9">
    <source>
        <dbReference type="ARBA" id="ARBA00023136"/>
    </source>
</evidence>
<dbReference type="Gene3D" id="1.20.5.170">
    <property type="match status" value="4"/>
</dbReference>
<feature type="domain" description="Trimeric autotransporter adhesin YadA-like stalk" evidence="13">
    <location>
        <begin position="1115"/>
        <end position="1152"/>
    </location>
</feature>
<evidence type="ECO:0000313" key="16">
    <source>
        <dbReference type="Proteomes" id="UP000054596"/>
    </source>
</evidence>
<dbReference type="InterPro" id="IPR045584">
    <property type="entry name" value="Pilin-like"/>
</dbReference>
<feature type="domain" description="Trimeric autotransporter adhesin YadA-like stalk" evidence="13">
    <location>
        <begin position="1022"/>
        <end position="1058"/>
    </location>
</feature>
<accession>A0A157ZCQ9</accession>
<protein>
    <submittedName>
        <fullName evidence="15">Hemagglutinin</fullName>
    </submittedName>
</protein>
<evidence type="ECO:0000256" key="4">
    <source>
        <dbReference type="ARBA" id="ARBA00022448"/>
    </source>
</evidence>
<evidence type="ECO:0000256" key="7">
    <source>
        <dbReference type="ARBA" id="ARBA00022729"/>
    </source>
</evidence>
<evidence type="ECO:0000256" key="6">
    <source>
        <dbReference type="ARBA" id="ARBA00022692"/>
    </source>
</evidence>
<evidence type="ECO:0000259" key="14">
    <source>
        <dbReference type="Pfam" id="PF13018"/>
    </source>
</evidence>
<dbReference type="GO" id="GO:0009279">
    <property type="term" value="C:cell outer membrane"/>
    <property type="evidence" value="ECO:0007669"/>
    <property type="project" value="UniProtKB-SubCell"/>
</dbReference>
<evidence type="ECO:0000259" key="11">
    <source>
        <dbReference type="Pfam" id="PF03895"/>
    </source>
</evidence>
<evidence type="ECO:0000259" key="13">
    <source>
        <dbReference type="Pfam" id="PF05662"/>
    </source>
</evidence>
<dbReference type="Gene3D" id="2.150.10.10">
    <property type="entry name" value="Serralysin-like metalloprotease, C-terminal"/>
    <property type="match status" value="7"/>
</dbReference>
<evidence type="ECO:0000259" key="12">
    <source>
        <dbReference type="Pfam" id="PF05658"/>
    </source>
</evidence>
<gene>
    <name evidence="15" type="ORF">AWB82_00547</name>
</gene>
<keyword evidence="4" id="KW-0813">Transport</keyword>
<dbReference type="Pfam" id="PF03895">
    <property type="entry name" value="YadA_anchor"/>
    <property type="match status" value="1"/>
</dbReference>
<keyword evidence="8" id="KW-0653">Protein transport</keyword>
<comment type="similarity">
    <text evidence="3">Belongs to the autotransporter-2 (AT-2) (TC 1.B.40) family.</text>
</comment>
<feature type="domain" description="Trimeric autotransporter adhesin YadA-like stalk" evidence="13">
    <location>
        <begin position="1199"/>
        <end position="1239"/>
    </location>
</feature>
<evidence type="ECO:0000256" key="5">
    <source>
        <dbReference type="ARBA" id="ARBA00022452"/>
    </source>
</evidence>
<name>A0A157ZCQ9_9BURK</name>
<feature type="domain" description="Trimeric autotransporter adhesin YadA-like stalk" evidence="13">
    <location>
        <begin position="829"/>
        <end position="865"/>
    </location>
</feature>
<feature type="domain" description="Trimeric autotransporter adhesin YadA-like stalk" evidence="13">
    <location>
        <begin position="732"/>
        <end position="772"/>
    </location>
</feature>
<dbReference type="EMBL" id="FCOJ02000002">
    <property type="protein sequence ID" value="SAK43304.1"/>
    <property type="molecule type" value="Genomic_DNA"/>
</dbReference>
<feature type="domain" description="Trimeric autotransporter adhesin YadA-like head" evidence="12">
    <location>
        <begin position="428"/>
        <end position="451"/>
    </location>
</feature>
<dbReference type="InterPro" id="IPR005594">
    <property type="entry name" value="YadA_C"/>
</dbReference>
<evidence type="ECO:0000256" key="10">
    <source>
        <dbReference type="ARBA" id="ARBA00023237"/>
    </source>
</evidence>
<dbReference type="RefSeq" id="WP_159462553.1">
    <property type="nucleotide sequence ID" value="NZ_FCOJ02000002.1"/>
</dbReference>
<feature type="domain" description="Trimeric autotransporter adhesin YadA-like head" evidence="12">
    <location>
        <begin position="1411"/>
        <end position="1437"/>
    </location>
</feature>
<dbReference type="Proteomes" id="UP000054596">
    <property type="component" value="Unassembled WGS sequence"/>
</dbReference>
<keyword evidence="16" id="KW-1185">Reference proteome</keyword>
<dbReference type="Pfam" id="PF13018">
    <property type="entry name" value="ESPR"/>
    <property type="match status" value="1"/>
</dbReference>
<feature type="domain" description="Trimeric autotransporter adhesin YadA-like stalk" evidence="13">
    <location>
        <begin position="553"/>
        <end position="590"/>
    </location>
</feature>
<dbReference type="OrthoDB" id="1632057at2"/>
<dbReference type="SUPFAM" id="SSF101967">
    <property type="entry name" value="Adhesin YadA, collagen-binding domain"/>
    <property type="match status" value="4"/>
</dbReference>
<keyword evidence="10" id="KW-0998">Cell outer membrane</keyword>
<keyword evidence="7" id="KW-0732">Signal</keyword>
<feature type="domain" description="ESPR" evidence="14">
    <location>
        <begin position="1"/>
        <end position="47"/>
    </location>
</feature>
<comment type="caution">
    <text evidence="15">The sequence shown here is derived from an EMBL/GenBank/DDBJ whole genome shotgun (WGS) entry which is preliminary data.</text>
</comment>
<dbReference type="Gene3D" id="2.60.40.4050">
    <property type="match status" value="1"/>
</dbReference>
<feature type="domain" description="Trimeric autotransporter adhesin YadA-like head" evidence="12">
    <location>
        <begin position="400"/>
        <end position="423"/>
    </location>
</feature>
<dbReference type="Pfam" id="PF05662">
    <property type="entry name" value="YadA_stalk"/>
    <property type="match status" value="10"/>
</dbReference>
<dbReference type="Gene3D" id="3.30.1300.30">
    <property type="entry name" value="GSPII I/J protein-like"/>
    <property type="match status" value="1"/>
</dbReference>
<dbReference type="Pfam" id="PF05658">
    <property type="entry name" value="YadA_head"/>
    <property type="match status" value="5"/>
</dbReference>
<evidence type="ECO:0000256" key="8">
    <source>
        <dbReference type="ARBA" id="ARBA00022927"/>
    </source>
</evidence>
<feature type="domain" description="Trimeric autotransporter adhesin YadA-like C-terminal membrane anchor" evidence="11">
    <location>
        <begin position="1503"/>
        <end position="1561"/>
    </location>
</feature>
<dbReference type="InterPro" id="IPR011049">
    <property type="entry name" value="Serralysin-like_metalloprot_C"/>
</dbReference>
<evidence type="ECO:0000256" key="1">
    <source>
        <dbReference type="ARBA" id="ARBA00004241"/>
    </source>
</evidence>
<dbReference type="GO" id="GO:0015031">
    <property type="term" value="P:protein transport"/>
    <property type="evidence" value="ECO:0007669"/>
    <property type="project" value="UniProtKB-KW"/>
</dbReference>
<sequence>MNKIYRIVWNCATGGWAVASETAKGRTKSSGRTHAVRRNTLLKSAIALGSVIFSGGAFADASVGYEYGGTDYCAHAGSTLSATGCSSWGPTVTNFTGANISYLSGDSTGATGGVWAADNNAGIWYGSGANGTNRLYLNSTGTTIQGPGITLNSASGVNMSSTQMHNLAAGTAATDATNVSQITPIVSALGGGATFNSGTGAVTGPSYALSNANIIAGTSGAATDVGMGFGKVDAALGSLNSSITNINNGGGIKYFRINSALPDSVNYASDSIAVGGGAIAGVAGRGYAQIVAIGANTKATGAGAITLGGGATTIDGYLPNSGSLMAIGYNATSSYGHSIAIGANAVVTPATNLSNGLGYATGLGDGVLVTQAGGTATGANSSVTAAYGSAFGYAAATSSNNATAVGVQSSAAGAATVAVGSNAKTVNDYAIAIGNAAQAKSVGDVALGASASADNGGGNSGSNYATALGANATVSAGNGTAVGNAAKSTASNGLALGALASASSANSVALGSNSTTTANLTIAGYNPGAGTLSGIASTANGEVSLGSSGKERRLTNVAAGASATDAVNVSQLQSEVAKVNNVGTTTATALGGGANYNTTTGALTGPSYALGNANSIAGTSGAATDVGTGFGKVDAALGKLNTSATTAQSTADAANTTANKGWNLSTDGGASSQNIAPGATANFAAGTNATVTRSGNTVTVGVVANPTFAGMVTANGGLTVSAGQTVNMGGNKVNNVAAGVAATDAVNMSQLNATNAAVTQNTTDIATNTTNIAGNTTSINDINNQINNGTIGLVQQAAPGADLTVGKNTDGKAVDFADVNGNARTLKSVKAGVADTDAVNMSQLNTTNAAVAQNTTDIATNTTNIATNTTDIATNTTNIAGNTTSINDINNQINNGTIGLVQQAAPGADLTVGKNTDGKAVDFADVSGNARTLKSVKAGVADTDAVNMSQLNTTNAAVTQNTTDIAGNTTSINDINNQINNGTIGLVQQAAPGADLTVGKNTDGKAVDFADVSGNARTLKSVKAGVADTDAVNMSQLNTTNAAVAQNTTDIATNTTNIAGNTTSINDINNQINNGTIGLVQQAAPGADLTVGKNTDGKAVDFADVNGNARALKSVKAGVADTDAVNMSQLNTTNAAVAQNTTDIAGNTTSINDINNQINNGAIGLVQQDAITRNINVAQNTDGTVVNFAGLSGARVLDGVAAGAVTSASKQAVNGSQLYALASSTASAMGGGSTVNSDGSVTAPTYTVNGNVVNNVGDAISNIDARTTQNTTDIANIGASVTQNTTNIANLTTNVANNTTQIAQNTTDIADINNQINSGTIGLVQQDANSRTITVAKNTDGTVVDMTGTQGARTVTGVAAGTLAADSTDAVNGSQLYATNQQVTNLSTLVQNVSGANSVLASDKTDTPAVASGSGSTAIGNGANASGANSVALGSGSVADQDNTVSVGSQGNERRITNVAPGVNGTDAANMNQVASVQSSVNSVARAAYSGVAAAMAMPNLTPREPGKTIVAAGVANYKGYTAMGVGGTYRSQDSRWLVNGALSLTPHGDTGVRAQVGYEF</sequence>
<dbReference type="SUPFAM" id="SSF54523">
    <property type="entry name" value="Pili subunits"/>
    <property type="match status" value="1"/>
</dbReference>
<dbReference type="InterPro" id="IPR008640">
    <property type="entry name" value="Adhesin_Head_dom"/>
</dbReference>
<feature type="domain" description="Trimeric autotransporter adhesin YadA-like stalk" evidence="13">
    <location>
        <begin position="1455"/>
        <end position="1494"/>
    </location>
</feature>
<feature type="domain" description="Trimeric autotransporter adhesin YadA-like head" evidence="12">
    <location>
        <begin position="325"/>
        <end position="345"/>
    </location>
</feature>
<proteinExistence type="inferred from homology"/>
<dbReference type="STRING" id="1777143.AWB82_00547"/>